<evidence type="ECO:0000313" key="3">
    <source>
        <dbReference type="EMBL" id="NWN45637.1"/>
    </source>
</evidence>
<keyword evidence="1" id="KW-1133">Transmembrane helix</keyword>
<feature type="domain" description="DUF2963" evidence="2">
    <location>
        <begin position="314"/>
        <end position="351"/>
    </location>
</feature>
<keyword evidence="1" id="KW-0472">Membrane</keyword>
<feature type="domain" description="DUF2963" evidence="2">
    <location>
        <begin position="215"/>
        <end position="263"/>
    </location>
</feature>
<evidence type="ECO:0000256" key="1">
    <source>
        <dbReference type="SAM" id="Phobius"/>
    </source>
</evidence>
<dbReference type="Proteomes" id="UP000568109">
    <property type="component" value="Unassembled WGS sequence"/>
</dbReference>
<dbReference type="AlphaFoldDB" id="A0A851H9T3"/>
<evidence type="ECO:0000313" key="4">
    <source>
        <dbReference type="Proteomes" id="UP000568109"/>
    </source>
</evidence>
<dbReference type="InterPro" id="IPR021348">
    <property type="entry name" value="DUF2963"/>
</dbReference>
<proteinExistence type="predicted"/>
<dbReference type="RefSeq" id="WP_178734038.1">
    <property type="nucleotide sequence ID" value="NZ_JABUOH010000024.1"/>
</dbReference>
<evidence type="ECO:0000259" key="2">
    <source>
        <dbReference type="Pfam" id="PF11178"/>
    </source>
</evidence>
<protein>
    <recommendedName>
        <fullName evidence="2">DUF2963 domain-containing protein</fullName>
    </recommendedName>
</protein>
<name>A0A851H9T3_9MOLU</name>
<organism evidence="3 4">
    <name type="scientific">Candidatus Phytoplasma pruni</name>
    <dbReference type="NCBI Taxonomy" id="479893"/>
    <lineage>
        <taxon>Bacteria</taxon>
        <taxon>Bacillati</taxon>
        <taxon>Mycoplasmatota</taxon>
        <taxon>Mollicutes</taxon>
        <taxon>Acholeplasmatales</taxon>
        <taxon>Acholeplasmataceae</taxon>
        <taxon>Candidatus Phytoplasma</taxon>
        <taxon>16SrIII (X-disease group)</taxon>
    </lineage>
</organism>
<reference evidence="3 4" key="1">
    <citation type="submission" date="2020-06" db="EMBL/GenBank/DDBJ databases">
        <title>Draft genome sequence of Candidatus Phytoplasma pruni (X-disease group, subgroup 16SrIII-B) strain ChTDIII from Argentina.</title>
        <authorList>
            <person name="Fernandez F.D."/>
            <person name="Zuebert C."/>
            <person name="Huettel B."/>
            <person name="Kube M."/>
            <person name="Conci L.R."/>
        </authorList>
    </citation>
    <scope>NUCLEOTIDE SEQUENCE [LARGE SCALE GENOMIC DNA]</scope>
    <source>
        <strain evidence="3 4">ChTDIII</strain>
    </source>
</reference>
<feature type="transmembrane region" description="Helical" evidence="1">
    <location>
        <begin position="16"/>
        <end position="37"/>
    </location>
</feature>
<sequence length="365" mass="42950">MNKKNLTPYQAKIKKIILITVLEVIFFGFISFNNYGFNPYQRGDYPTDEFDKVINPNYNDSYPKDIFYNSNNLIGPITYLSPENNQKIITESYYNYKKDPSKNAKKKIINYDTETGQIVKETDYKQYETENKVEEKIMHVSLHNPQNGKIQKEAWYMEDGENKKSVAEYVADEKNEKIKYTIYDTNDKSSETEYHPNGNIKTLKHYKSDKNNILKIHFMYEFDEKTKNKTKYISYDIEASEDGLKKTMDEYDPKNGQTIKTTNYSNKEPQTDIIHSTYEYDSSNCIKKITFYNLETGNKIRIEENHPSSEQDAKSITEEYDPQTNNKIKKIIYFNNGTYTTYKYDPNAGTLLLEIKRNQDGSQIN</sequence>
<accession>A0A851H9T3</accession>
<gene>
    <name evidence="3" type="ORF">HR065_00870</name>
</gene>
<keyword evidence="4" id="KW-1185">Reference proteome</keyword>
<keyword evidence="1" id="KW-0812">Transmembrane</keyword>
<dbReference type="EMBL" id="JABUOH010000024">
    <property type="protein sequence ID" value="NWN45637.1"/>
    <property type="molecule type" value="Genomic_DNA"/>
</dbReference>
<comment type="caution">
    <text evidence="3">The sequence shown here is derived from an EMBL/GenBank/DDBJ whole genome shotgun (WGS) entry which is preliminary data.</text>
</comment>
<dbReference type="Pfam" id="PF11178">
    <property type="entry name" value="DUF2963"/>
    <property type="match status" value="2"/>
</dbReference>